<keyword evidence="2" id="KW-0472">Membrane</keyword>
<feature type="transmembrane region" description="Helical" evidence="2">
    <location>
        <begin position="9"/>
        <end position="31"/>
    </location>
</feature>
<dbReference type="EMBL" id="CP158367">
    <property type="protein sequence ID" value="XBX73803.1"/>
    <property type="molecule type" value="Genomic_DNA"/>
</dbReference>
<dbReference type="Gene3D" id="3.30.70.1070">
    <property type="entry name" value="Sporulation related repeat"/>
    <property type="match status" value="1"/>
</dbReference>
<feature type="compositionally biased region" description="Polar residues" evidence="1">
    <location>
        <begin position="39"/>
        <end position="48"/>
    </location>
</feature>
<evidence type="ECO:0008006" key="4">
    <source>
        <dbReference type="Google" id="ProtNLM"/>
    </source>
</evidence>
<dbReference type="InterPro" id="IPR036680">
    <property type="entry name" value="SPOR-like_sf"/>
</dbReference>
<evidence type="ECO:0000256" key="2">
    <source>
        <dbReference type="SAM" id="Phobius"/>
    </source>
</evidence>
<proteinExistence type="predicted"/>
<sequence>MGGEVNKLIILTVIAVISTYIMSNSMLALIAQHGNAPTATEQVSASPNNKDEEKDESGQVEQKDVKEETIYVIQNGVFESEEGAGNLVDAINYHGFPSFKVKEDGEYKVYSNINNTEDVIRTIQKQQKDKGIDNYLVSQEVSFNKNEEAKYLFQLVDGQESEIDVPEGSSDVILEIITNYTKWKESEELIYKNTYHKLIFETLF</sequence>
<evidence type="ECO:0000313" key="3">
    <source>
        <dbReference type="EMBL" id="XBX73803.1"/>
    </source>
</evidence>
<organism evidence="3">
    <name type="scientific">Proteinivorax tanatarense</name>
    <dbReference type="NCBI Taxonomy" id="1260629"/>
    <lineage>
        <taxon>Bacteria</taxon>
        <taxon>Bacillati</taxon>
        <taxon>Bacillota</taxon>
        <taxon>Clostridia</taxon>
        <taxon>Eubacteriales</taxon>
        <taxon>Proteinivoracaceae</taxon>
        <taxon>Proteinivorax</taxon>
    </lineage>
</organism>
<feature type="region of interest" description="Disordered" evidence="1">
    <location>
        <begin position="39"/>
        <end position="63"/>
    </location>
</feature>
<evidence type="ECO:0000256" key="1">
    <source>
        <dbReference type="SAM" id="MobiDB-lite"/>
    </source>
</evidence>
<reference evidence="3" key="1">
    <citation type="journal article" date="2013" name="Extremophiles">
        <title>Proteinivorax tanatarense gen. nov., sp. nov., an anaerobic, haloalkaliphilic, proteolytic bacterium isolated from a decaying algal bloom, and proposal of Proteinivoraceae fam. nov.</title>
        <authorList>
            <person name="Kevbrin V."/>
            <person name="Boltyanskaya Y."/>
            <person name="Zhilina T."/>
            <person name="Kolganova T."/>
            <person name="Lavrentjeva E."/>
            <person name="Kuznetsov B."/>
        </authorList>
    </citation>
    <scope>NUCLEOTIDE SEQUENCE</scope>
    <source>
        <strain evidence="3">Z-910T</strain>
    </source>
</reference>
<gene>
    <name evidence="3" type="ORF">PRVXT_001807</name>
</gene>
<dbReference type="SUPFAM" id="SSF110997">
    <property type="entry name" value="Sporulation related repeat"/>
    <property type="match status" value="1"/>
</dbReference>
<dbReference type="RefSeq" id="WP_350342565.1">
    <property type="nucleotide sequence ID" value="NZ_CP158367.1"/>
</dbReference>
<keyword evidence="2" id="KW-1133">Transmembrane helix</keyword>
<protein>
    <recommendedName>
        <fullName evidence="4">SPOR domain-containing protein</fullName>
    </recommendedName>
</protein>
<reference evidence="3" key="2">
    <citation type="submission" date="2024-06" db="EMBL/GenBank/DDBJ databases">
        <authorList>
            <person name="Petrova K.O."/>
            <person name="Toshchakov S.V."/>
            <person name="Boltjanskaja Y.V."/>
            <person name="Kevbrin V."/>
        </authorList>
    </citation>
    <scope>NUCLEOTIDE SEQUENCE</scope>
    <source>
        <strain evidence="3">Z-910T</strain>
    </source>
</reference>
<keyword evidence="2" id="KW-0812">Transmembrane</keyword>
<dbReference type="GO" id="GO:0042834">
    <property type="term" value="F:peptidoglycan binding"/>
    <property type="evidence" value="ECO:0007669"/>
    <property type="project" value="InterPro"/>
</dbReference>
<name>A0AAU7VIC6_9FIRM</name>
<dbReference type="AlphaFoldDB" id="A0AAU7VIC6"/>
<accession>A0AAU7VIC6</accession>